<accession>A0A3M7T1L8</accession>
<keyword evidence="2" id="KW-1185">Reference proteome</keyword>
<name>A0A3M7T1L8_BRAPC</name>
<evidence type="ECO:0000313" key="1">
    <source>
        <dbReference type="EMBL" id="RNA41916.1"/>
    </source>
</evidence>
<protein>
    <submittedName>
        <fullName evidence="1">Uncharacterized protein</fullName>
    </submittedName>
</protein>
<reference evidence="1 2" key="1">
    <citation type="journal article" date="2018" name="Sci. Rep.">
        <title>Genomic signatures of local adaptation to the degree of environmental predictability in rotifers.</title>
        <authorList>
            <person name="Franch-Gras L."/>
            <person name="Hahn C."/>
            <person name="Garcia-Roger E.M."/>
            <person name="Carmona M.J."/>
            <person name="Serra M."/>
            <person name="Gomez A."/>
        </authorList>
    </citation>
    <scope>NUCLEOTIDE SEQUENCE [LARGE SCALE GENOMIC DNA]</scope>
    <source>
        <strain evidence="1">HYR1</strain>
    </source>
</reference>
<dbReference type="EMBL" id="REGN01000436">
    <property type="protein sequence ID" value="RNA41916.1"/>
    <property type="molecule type" value="Genomic_DNA"/>
</dbReference>
<dbReference type="Proteomes" id="UP000276133">
    <property type="component" value="Unassembled WGS sequence"/>
</dbReference>
<organism evidence="1 2">
    <name type="scientific">Brachionus plicatilis</name>
    <name type="common">Marine rotifer</name>
    <name type="synonym">Brachionus muelleri</name>
    <dbReference type="NCBI Taxonomy" id="10195"/>
    <lineage>
        <taxon>Eukaryota</taxon>
        <taxon>Metazoa</taxon>
        <taxon>Spiralia</taxon>
        <taxon>Gnathifera</taxon>
        <taxon>Rotifera</taxon>
        <taxon>Eurotatoria</taxon>
        <taxon>Monogononta</taxon>
        <taxon>Pseudotrocha</taxon>
        <taxon>Ploima</taxon>
        <taxon>Brachionidae</taxon>
        <taxon>Brachionus</taxon>
    </lineage>
</organism>
<gene>
    <name evidence="1" type="ORF">BpHYR1_018084</name>
</gene>
<sequence>MLNYKQICLMQFFSCQLGLERKVNEFGKEKRREDNNKQNFRIVLYCLLTKGSLKKKGWPVVEISQLRKKESRNRYLLSTKLYNEPIIMLAGVNHHYILHLLETFKMALLHH</sequence>
<evidence type="ECO:0000313" key="2">
    <source>
        <dbReference type="Proteomes" id="UP000276133"/>
    </source>
</evidence>
<dbReference type="AlphaFoldDB" id="A0A3M7T1L8"/>
<proteinExistence type="predicted"/>
<comment type="caution">
    <text evidence="1">The sequence shown here is derived from an EMBL/GenBank/DDBJ whole genome shotgun (WGS) entry which is preliminary data.</text>
</comment>